<evidence type="ECO:0000256" key="1">
    <source>
        <dbReference type="ARBA" id="ARBA00022857"/>
    </source>
</evidence>
<dbReference type="Proteomes" id="UP001162834">
    <property type="component" value="Chromosome"/>
</dbReference>
<dbReference type="EC" id="1.4.1.26" evidence="6"/>
<reference evidence="6" key="1">
    <citation type="journal article" date="2022" name="Int. J. Syst. Evol. Microbiol.">
        <title>Pseudomonas aegrilactucae sp. nov. and Pseudomonas morbosilactucae sp. nov., pathogens causing bacterial rot of lettuce in Japan.</title>
        <authorList>
            <person name="Sawada H."/>
            <person name="Fujikawa T."/>
            <person name="Satou M."/>
        </authorList>
    </citation>
    <scope>NUCLEOTIDE SEQUENCE</scope>
    <source>
        <strain evidence="6">0166_1</strain>
    </source>
</reference>
<feature type="domain" description="2,4-diaminopentanoate dehydrogenase C-terminal" evidence="5">
    <location>
        <begin position="143"/>
        <end position="331"/>
    </location>
</feature>
<dbReference type="InterPro" id="IPR036291">
    <property type="entry name" value="NAD(P)-bd_dom_sf"/>
</dbReference>
<organism evidence="6 7">
    <name type="scientific">Capillimicrobium parvum</name>
    <dbReference type="NCBI Taxonomy" id="2884022"/>
    <lineage>
        <taxon>Bacteria</taxon>
        <taxon>Bacillati</taxon>
        <taxon>Actinomycetota</taxon>
        <taxon>Thermoleophilia</taxon>
        <taxon>Solirubrobacterales</taxon>
        <taxon>Capillimicrobiaceae</taxon>
        <taxon>Capillimicrobium</taxon>
    </lineage>
</organism>
<keyword evidence="2 6" id="KW-0560">Oxidoreductase</keyword>
<feature type="domain" description="Dihydrodipicolinate reductase N-terminal" evidence="4">
    <location>
        <begin position="8"/>
        <end position="101"/>
    </location>
</feature>
<dbReference type="AlphaFoldDB" id="A0A9E6Y2V8"/>
<dbReference type="KEGG" id="sbae:DSM104329_05436"/>
<name>A0A9E6Y2V8_9ACTN</name>
<dbReference type="EMBL" id="CP087164">
    <property type="protein sequence ID" value="UGS39004.1"/>
    <property type="molecule type" value="Genomic_DNA"/>
</dbReference>
<sequence>MTGAAPVGVAVYGTGRAGTEIVRACGLRPDVRVVAGIAATKAKEGADLGAVTVGAPLGVEVTCDLEGVLARPDVDVVLHAGIGTPPEVASLLGRCADAGKDAITVAGLVHPPTALGAEGAAALHGRARDGGARVVGTGVNPGFLLDALPAVWGSMVGRVDRLHARRVGDIRHWGAGALDGEVGLGRPPEEVRGNRALSLDESLALVAEALDLRFDRTEDLHEALPAPNVREHGGRRVAPGRTMGFRRRSIGRRGGDVLAEIEWIAIFCLDPARDGVEEAATLRIEGDSNVEASASGTFFGDPYPSTAARAVNAIGPLRSLPPGLYRPDELPSSSRPR</sequence>
<dbReference type="GO" id="GO:0008839">
    <property type="term" value="F:4-hydroxy-tetrahydrodipicolinate reductase"/>
    <property type="evidence" value="ECO:0007669"/>
    <property type="project" value="InterPro"/>
</dbReference>
<feature type="region of interest" description="Disordered" evidence="3">
    <location>
        <begin position="318"/>
        <end position="337"/>
    </location>
</feature>
<keyword evidence="1" id="KW-0521">NADP</keyword>
<accession>A0A9E6Y2V8</accession>
<dbReference type="InterPro" id="IPR000846">
    <property type="entry name" value="DapB_N"/>
</dbReference>
<dbReference type="GO" id="GO:0009089">
    <property type="term" value="P:lysine biosynthetic process via diaminopimelate"/>
    <property type="evidence" value="ECO:0007669"/>
    <property type="project" value="InterPro"/>
</dbReference>
<dbReference type="CDD" id="cd24146">
    <property type="entry name" value="nat-AmDH_N_like"/>
    <property type="match status" value="1"/>
</dbReference>
<dbReference type="Gene3D" id="3.40.50.720">
    <property type="entry name" value="NAD(P)-binding Rossmann-like Domain"/>
    <property type="match status" value="1"/>
</dbReference>
<evidence type="ECO:0000259" key="4">
    <source>
        <dbReference type="Pfam" id="PF01113"/>
    </source>
</evidence>
<dbReference type="InterPro" id="IPR045760">
    <property type="entry name" value="DAP_DH_C"/>
</dbReference>
<evidence type="ECO:0000313" key="6">
    <source>
        <dbReference type="EMBL" id="UGS39004.1"/>
    </source>
</evidence>
<gene>
    <name evidence="6" type="primary">ord</name>
    <name evidence="6" type="ORF">DSM104329_05436</name>
</gene>
<evidence type="ECO:0000256" key="3">
    <source>
        <dbReference type="SAM" id="MobiDB-lite"/>
    </source>
</evidence>
<dbReference type="Pfam" id="PF01113">
    <property type="entry name" value="DapB_N"/>
    <property type="match status" value="1"/>
</dbReference>
<evidence type="ECO:0000259" key="5">
    <source>
        <dbReference type="Pfam" id="PF19328"/>
    </source>
</evidence>
<evidence type="ECO:0000256" key="2">
    <source>
        <dbReference type="ARBA" id="ARBA00023002"/>
    </source>
</evidence>
<keyword evidence="7" id="KW-1185">Reference proteome</keyword>
<dbReference type="SUPFAM" id="SSF51735">
    <property type="entry name" value="NAD(P)-binding Rossmann-fold domains"/>
    <property type="match status" value="1"/>
</dbReference>
<protein>
    <submittedName>
        <fullName evidence="6">2,4-diaminopentanoate dehydrogenase</fullName>
        <ecNumber evidence="6">1.4.1.26</ecNumber>
    </submittedName>
</protein>
<evidence type="ECO:0000313" key="7">
    <source>
        <dbReference type="Proteomes" id="UP001162834"/>
    </source>
</evidence>
<dbReference type="Pfam" id="PF19328">
    <property type="entry name" value="DAP_DH_C"/>
    <property type="match status" value="1"/>
</dbReference>
<proteinExistence type="predicted"/>